<gene>
    <name evidence="1" type="ORF">S03H2_35940</name>
</gene>
<reference evidence="1" key="1">
    <citation type="journal article" date="2014" name="Front. Microbiol.">
        <title>High frequency of phylogenetically diverse reductive dehalogenase-homologous genes in deep subseafloor sedimentary metagenomes.</title>
        <authorList>
            <person name="Kawai M."/>
            <person name="Futagami T."/>
            <person name="Toyoda A."/>
            <person name="Takaki Y."/>
            <person name="Nishi S."/>
            <person name="Hori S."/>
            <person name="Arai W."/>
            <person name="Tsubouchi T."/>
            <person name="Morono Y."/>
            <person name="Uchiyama I."/>
            <person name="Ito T."/>
            <person name="Fujiyama A."/>
            <person name="Inagaki F."/>
            <person name="Takami H."/>
        </authorList>
    </citation>
    <scope>NUCLEOTIDE SEQUENCE</scope>
    <source>
        <strain evidence="1">Expedition CK06-06</strain>
    </source>
</reference>
<dbReference type="EMBL" id="BARU01022018">
    <property type="protein sequence ID" value="GAH51969.1"/>
    <property type="molecule type" value="Genomic_DNA"/>
</dbReference>
<sequence length="200" mass="21399">WGGDNPSVATVEVATGQVTIIGSGIVNIFVDYQEQRGTKAIRGLPNYQGTWSGSYIIDSCNATGDFAVAEFCDIFAIGTMAPIDLVLTQDQDRVTGRFYLGDLSADTSGPVATNGQLPLTGLVPSDPFTIDVLLQLQSTTPGQITGRLGMLWLAAGFSGSGQLSCNILELNRTSTMTMAPIPPRRLTPTLQDVFRALRRR</sequence>
<organism evidence="1">
    <name type="scientific">marine sediment metagenome</name>
    <dbReference type="NCBI Taxonomy" id="412755"/>
    <lineage>
        <taxon>unclassified sequences</taxon>
        <taxon>metagenomes</taxon>
        <taxon>ecological metagenomes</taxon>
    </lineage>
</organism>
<dbReference type="AlphaFoldDB" id="X1HDS6"/>
<protein>
    <submittedName>
        <fullName evidence="1">Uncharacterized protein</fullName>
    </submittedName>
</protein>
<feature type="non-terminal residue" evidence="1">
    <location>
        <position position="1"/>
    </location>
</feature>
<name>X1HDS6_9ZZZZ</name>
<proteinExistence type="predicted"/>
<evidence type="ECO:0000313" key="1">
    <source>
        <dbReference type="EMBL" id="GAH51969.1"/>
    </source>
</evidence>
<accession>X1HDS6</accession>
<comment type="caution">
    <text evidence="1">The sequence shown here is derived from an EMBL/GenBank/DDBJ whole genome shotgun (WGS) entry which is preliminary data.</text>
</comment>